<sequence length="87" mass="9712">MIDGIIMVKIFPGHERRIHRTLKSLVGIRKIYLLFGDFDFFLNVQVDGLMNLNGLVETIRGTEGVVTTRTILATSFDKFGPPGTEAC</sequence>
<reference evidence="2 3" key="1">
    <citation type="submission" date="2023-03" db="EMBL/GenBank/DDBJ databases">
        <title>WGS of Methanotrichaceae archaeon Mx.</title>
        <authorList>
            <person name="Sorokin D.Y."/>
            <person name="Merkel A.Y."/>
        </authorList>
    </citation>
    <scope>NUCLEOTIDE SEQUENCE [LARGE SCALE GENOMIC DNA]</scope>
    <source>
        <strain evidence="2 3">Mx</strain>
    </source>
</reference>
<evidence type="ECO:0000259" key="1">
    <source>
        <dbReference type="Pfam" id="PF01037"/>
    </source>
</evidence>
<dbReference type="Pfam" id="PF01037">
    <property type="entry name" value="AsnC_trans_reg"/>
    <property type="match status" value="1"/>
</dbReference>
<dbReference type="EMBL" id="JARFPK010000013">
    <property type="protein sequence ID" value="MDF0590470.1"/>
    <property type="molecule type" value="Genomic_DNA"/>
</dbReference>
<dbReference type="SUPFAM" id="SSF54909">
    <property type="entry name" value="Dimeric alpha+beta barrel"/>
    <property type="match status" value="1"/>
</dbReference>
<dbReference type="Gene3D" id="3.30.70.920">
    <property type="match status" value="1"/>
</dbReference>
<evidence type="ECO:0000313" key="3">
    <source>
        <dbReference type="Proteomes" id="UP001220010"/>
    </source>
</evidence>
<dbReference type="InterPro" id="IPR019887">
    <property type="entry name" value="Tscrpt_reg_AsnC/Lrp_C"/>
</dbReference>
<organism evidence="2 3">
    <name type="scientific">Candidatus Methanocrinis natronophilus</name>
    <dbReference type="NCBI Taxonomy" id="3033396"/>
    <lineage>
        <taxon>Archaea</taxon>
        <taxon>Methanobacteriati</taxon>
        <taxon>Methanobacteriota</taxon>
        <taxon>Stenosarchaea group</taxon>
        <taxon>Methanomicrobia</taxon>
        <taxon>Methanotrichales</taxon>
        <taxon>Methanotrichaceae</taxon>
        <taxon>Methanocrinis</taxon>
    </lineage>
</organism>
<comment type="caution">
    <text evidence="2">The sequence shown here is derived from an EMBL/GenBank/DDBJ whole genome shotgun (WGS) entry which is preliminary data.</text>
</comment>
<proteinExistence type="predicted"/>
<gene>
    <name evidence="2" type="ORF">P0O15_04680</name>
</gene>
<accession>A0ABT5X706</accession>
<name>A0ABT5X706_9EURY</name>
<dbReference type="Proteomes" id="UP001220010">
    <property type="component" value="Unassembled WGS sequence"/>
</dbReference>
<protein>
    <submittedName>
        <fullName evidence="2">Lrp/AsnC ligand binding domain-containing protein</fullName>
    </submittedName>
</protein>
<feature type="domain" description="Transcription regulator AsnC/Lrp ligand binding" evidence="1">
    <location>
        <begin position="6"/>
        <end position="73"/>
    </location>
</feature>
<evidence type="ECO:0000313" key="2">
    <source>
        <dbReference type="EMBL" id="MDF0590470.1"/>
    </source>
</evidence>
<dbReference type="RefSeq" id="WP_316966218.1">
    <property type="nucleotide sequence ID" value="NZ_JARFPK010000013.1"/>
</dbReference>
<keyword evidence="3" id="KW-1185">Reference proteome</keyword>
<dbReference type="InterPro" id="IPR011008">
    <property type="entry name" value="Dimeric_a/b-barrel"/>
</dbReference>